<reference evidence="2" key="1">
    <citation type="submission" date="2025-08" db="UniProtKB">
        <authorList>
            <consortium name="RefSeq"/>
        </authorList>
    </citation>
    <scope>IDENTIFICATION</scope>
    <source>
        <tissue evidence="2">Blood</tissue>
    </source>
</reference>
<feature type="region of interest" description="Disordered" evidence="1">
    <location>
        <begin position="66"/>
        <end position="90"/>
    </location>
</feature>
<gene>
    <name evidence="2" type="primary">LOC105078072</name>
</gene>
<dbReference type="CTD" id="2768"/>
<name>A0A9W3FHK6_CAMBA</name>
<proteinExistence type="predicted"/>
<dbReference type="AlphaFoldDB" id="A0A9W3FHK6"/>
<dbReference type="GO" id="GO:0007165">
    <property type="term" value="P:signal transduction"/>
    <property type="evidence" value="ECO:0007669"/>
    <property type="project" value="InterPro"/>
</dbReference>
<dbReference type="RefSeq" id="XP_045360542.1">
    <property type="nucleotide sequence ID" value="XM_045504586.1"/>
</dbReference>
<dbReference type="SUPFAM" id="SSF47895">
    <property type="entry name" value="Transducin (alpha subunit), insertion domain"/>
    <property type="match status" value="1"/>
</dbReference>
<evidence type="ECO:0000313" key="2">
    <source>
        <dbReference type="RefSeq" id="XP_045360542.1"/>
    </source>
</evidence>
<organism evidence="2">
    <name type="scientific">Camelus bactrianus</name>
    <name type="common">Bactrian camel</name>
    <dbReference type="NCBI Taxonomy" id="9837"/>
    <lineage>
        <taxon>Eukaryota</taxon>
        <taxon>Metazoa</taxon>
        <taxon>Chordata</taxon>
        <taxon>Craniata</taxon>
        <taxon>Vertebrata</taxon>
        <taxon>Euteleostomi</taxon>
        <taxon>Mammalia</taxon>
        <taxon>Eutheria</taxon>
        <taxon>Laurasiatheria</taxon>
        <taxon>Artiodactyla</taxon>
        <taxon>Tylopoda</taxon>
        <taxon>Camelidae</taxon>
        <taxon>Camelus</taxon>
    </lineage>
</organism>
<dbReference type="InterPro" id="IPR011025">
    <property type="entry name" value="GproteinA_insert"/>
</dbReference>
<dbReference type="Gene3D" id="1.10.400.10">
    <property type="entry name" value="GI Alpha 1, domain 2-like"/>
    <property type="match status" value="1"/>
</dbReference>
<evidence type="ECO:0000256" key="1">
    <source>
        <dbReference type="SAM" id="MobiDB-lite"/>
    </source>
</evidence>
<accession>A0A9W3FHK6</accession>
<protein>
    <submittedName>
        <fullName evidence="2">Guanine nucleotide-binding protein subunit alpha-13-like</fullName>
    </submittedName>
</protein>
<sequence>MFLMAFENKAGLPVEPATFQLYVPALSALWRDSGIREAFSRRSEFQLGESVKYFLDNLDRIGQLVSKTPPPSLIQGQQTSVRGPEPRSRDGCLCRADDPEWLSASPSHSARVRAAGKHVRWEDFLTRTEEAPAFLHVHL</sequence>